<proteinExistence type="predicted"/>
<dbReference type="EMBL" id="KL367474">
    <property type="protein sequence ID" value="KFD73101.1"/>
    <property type="molecule type" value="Genomic_DNA"/>
</dbReference>
<sequence>MLKKQRERKNVRMLKSRRQRAQKSSIDVLHNGLWSLLPLFKLPDLRLPRFSRSPYGSKDTLSKHLFSSQLFVHNSDGKLRNNQSIDRPSMSGIIFINPQSGSSNPVSKGSQLSRMGKYDATLESPMKNVTFTTNKCLQVGLKLLVIIRCPASGDEAQWLCERRYSKNGARDSFNPDMGNDVGVSSNKTTVLSAVDLEIPALLPHWVFFLLVSSFSYFVASSVPCHFSSDVERCEQSEPGNKWKKTKAPMSLSNLLYRNFSRLRRRRPLTTMNNNLTAYNIIHGYPLSYRSAKLYDRLYSFHFCWMTLKHPFVFPTCLPQNGERVTSTCKPREDSVFFMCIVVAASVQQMNVVSPKGRNDGTSAVQSSLIESSNLESHFAGQRLSVRPT</sequence>
<feature type="region of interest" description="Disordered" evidence="1">
    <location>
        <begin position="1"/>
        <end position="22"/>
    </location>
</feature>
<dbReference type="Proteomes" id="UP000030764">
    <property type="component" value="Unassembled WGS sequence"/>
</dbReference>
<feature type="compositionally biased region" description="Basic residues" evidence="1">
    <location>
        <begin position="1"/>
        <end position="21"/>
    </location>
</feature>
<evidence type="ECO:0000313" key="2">
    <source>
        <dbReference type="EMBL" id="KFD54341.1"/>
    </source>
</evidence>
<keyword evidence="4" id="KW-1185">Reference proteome</keyword>
<dbReference type="Proteomes" id="UP000030758">
    <property type="component" value="Unassembled WGS sequence"/>
</dbReference>
<evidence type="ECO:0000313" key="4">
    <source>
        <dbReference type="Proteomes" id="UP000030764"/>
    </source>
</evidence>
<dbReference type="AlphaFoldDB" id="A0A085MAU5"/>
<gene>
    <name evidence="2" type="ORF">M513_04883</name>
    <name evidence="3" type="ORF">M514_04883</name>
</gene>
<protein>
    <submittedName>
        <fullName evidence="2">Uncharacterized protein</fullName>
    </submittedName>
</protein>
<evidence type="ECO:0000256" key="1">
    <source>
        <dbReference type="SAM" id="MobiDB-lite"/>
    </source>
</evidence>
<evidence type="ECO:0000313" key="3">
    <source>
        <dbReference type="EMBL" id="KFD73101.1"/>
    </source>
</evidence>
<name>A0A085MAU5_9BILA</name>
<organism evidence="2 4">
    <name type="scientific">Trichuris suis</name>
    <name type="common">pig whipworm</name>
    <dbReference type="NCBI Taxonomy" id="68888"/>
    <lineage>
        <taxon>Eukaryota</taxon>
        <taxon>Metazoa</taxon>
        <taxon>Ecdysozoa</taxon>
        <taxon>Nematoda</taxon>
        <taxon>Enoplea</taxon>
        <taxon>Dorylaimia</taxon>
        <taxon>Trichinellida</taxon>
        <taxon>Trichuridae</taxon>
        <taxon>Trichuris</taxon>
    </lineage>
</organism>
<dbReference type="EMBL" id="KL363209">
    <property type="protein sequence ID" value="KFD54341.1"/>
    <property type="molecule type" value="Genomic_DNA"/>
</dbReference>
<accession>A0A085MAU5</accession>
<reference evidence="2 4" key="1">
    <citation type="journal article" date="2014" name="Nat. Genet.">
        <title>Genome and transcriptome of the porcine whipworm Trichuris suis.</title>
        <authorList>
            <person name="Jex A.R."/>
            <person name="Nejsum P."/>
            <person name="Schwarz E.M."/>
            <person name="Hu L."/>
            <person name="Young N.D."/>
            <person name="Hall R.S."/>
            <person name="Korhonen P.K."/>
            <person name="Liao S."/>
            <person name="Thamsborg S."/>
            <person name="Xia J."/>
            <person name="Xu P."/>
            <person name="Wang S."/>
            <person name="Scheerlinck J.P."/>
            <person name="Hofmann A."/>
            <person name="Sternberg P.W."/>
            <person name="Wang J."/>
            <person name="Gasser R.B."/>
        </authorList>
    </citation>
    <scope>NUCLEOTIDE SEQUENCE [LARGE SCALE GENOMIC DNA]</scope>
    <source>
        <strain evidence="3">DCEP-RM93F</strain>
        <strain evidence="2">DCEP-RM93M</strain>
    </source>
</reference>